<dbReference type="SUPFAM" id="SSF53850">
    <property type="entry name" value="Periplasmic binding protein-like II"/>
    <property type="match status" value="1"/>
</dbReference>
<dbReference type="PROSITE" id="PS50931">
    <property type="entry name" value="HTH_LYSR"/>
    <property type="match status" value="1"/>
</dbReference>
<gene>
    <name evidence="6" type="ORF">BLA3211_07224</name>
</gene>
<organism evidence="6 7">
    <name type="scientific">Burkholderia aenigmatica</name>
    <dbReference type="NCBI Taxonomy" id="2015348"/>
    <lineage>
        <taxon>Bacteria</taxon>
        <taxon>Pseudomonadati</taxon>
        <taxon>Pseudomonadota</taxon>
        <taxon>Betaproteobacteria</taxon>
        <taxon>Burkholderiales</taxon>
        <taxon>Burkholderiaceae</taxon>
        <taxon>Burkholderia</taxon>
        <taxon>Burkholderia cepacia complex</taxon>
    </lineage>
</organism>
<dbReference type="AlphaFoldDB" id="A0A6J5JM51"/>
<proteinExistence type="inferred from homology"/>
<accession>A0A6J5JM51</accession>
<evidence type="ECO:0000259" key="5">
    <source>
        <dbReference type="PROSITE" id="PS50931"/>
    </source>
</evidence>
<sequence length="348" mass="36291">MRPLHAGARLARAWHRPGVAGVGAAALAWPLHVGRDAATGGGFKAGDRAEESGQMDQLQSIRAFVTVAREGGFRRAATRLRVSTAMASRLVDALETRLGARLLQRSTCHQSLTEIGELYLVRVERILGAIDDIDGRFVAMGSKPEGALRIAAPVAFGLSQLSALLDRFVNRFPDVRPTVTLTDTHVDLTSEDIDVAFLTDGMPVSGAHALHTLAAYESVRVAAPGYVAAHGGAAASGDWPDITAVRLDLPAAGDDEAAAFRPDTASGASQGVGHLEMARRLAVAGMGAAVLPAYLVDADLAAGTLVRVAPVRPLAPVTLKLAHARTARLPAAARAFVEFAGAAFRPAS</sequence>
<dbReference type="SUPFAM" id="SSF46785">
    <property type="entry name" value="Winged helix' DNA-binding domain"/>
    <property type="match status" value="1"/>
</dbReference>
<dbReference type="Pfam" id="PF00126">
    <property type="entry name" value="HTH_1"/>
    <property type="match status" value="1"/>
</dbReference>
<evidence type="ECO:0000313" key="7">
    <source>
        <dbReference type="Proteomes" id="UP000494301"/>
    </source>
</evidence>
<evidence type="ECO:0000256" key="1">
    <source>
        <dbReference type="ARBA" id="ARBA00009437"/>
    </source>
</evidence>
<dbReference type="GO" id="GO:0003700">
    <property type="term" value="F:DNA-binding transcription factor activity"/>
    <property type="evidence" value="ECO:0007669"/>
    <property type="project" value="InterPro"/>
</dbReference>
<dbReference type="InterPro" id="IPR036388">
    <property type="entry name" value="WH-like_DNA-bd_sf"/>
</dbReference>
<dbReference type="InterPro" id="IPR000847">
    <property type="entry name" value="LysR_HTH_N"/>
</dbReference>
<evidence type="ECO:0000256" key="3">
    <source>
        <dbReference type="ARBA" id="ARBA00023125"/>
    </source>
</evidence>
<dbReference type="InterPro" id="IPR005119">
    <property type="entry name" value="LysR_subst-bd"/>
</dbReference>
<dbReference type="InterPro" id="IPR058163">
    <property type="entry name" value="LysR-type_TF_proteobact-type"/>
</dbReference>
<keyword evidence="4" id="KW-0804">Transcription</keyword>
<dbReference type="PANTHER" id="PTHR30537:SF5">
    <property type="entry name" value="HTH-TYPE TRANSCRIPTIONAL ACTIVATOR TTDR-RELATED"/>
    <property type="match status" value="1"/>
</dbReference>
<dbReference type="Proteomes" id="UP000494301">
    <property type="component" value="Unassembled WGS sequence"/>
</dbReference>
<evidence type="ECO:0000256" key="4">
    <source>
        <dbReference type="ARBA" id="ARBA00023163"/>
    </source>
</evidence>
<feature type="domain" description="HTH lysR-type" evidence="5">
    <location>
        <begin position="56"/>
        <end position="113"/>
    </location>
</feature>
<protein>
    <submittedName>
        <fullName evidence="6">LysR family transcriptional regulator</fullName>
    </submittedName>
</protein>
<dbReference type="PANTHER" id="PTHR30537">
    <property type="entry name" value="HTH-TYPE TRANSCRIPTIONAL REGULATOR"/>
    <property type="match status" value="1"/>
</dbReference>
<dbReference type="InterPro" id="IPR036390">
    <property type="entry name" value="WH_DNA-bd_sf"/>
</dbReference>
<name>A0A6J5JM51_9BURK</name>
<keyword evidence="2" id="KW-0805">Transcription regulation</keyword>
<dbReference type="GO" id="GO:0003677">
    <property type="term" value="F:DNA binding"/>
    <property type="evidence" value="ECO:0007669"/>
    <property type="project" value="UniProtKB-KW"/>
</dbReference>
<dbReference type="Gene3D" id="3.40.190.290">
    <property type="match status" value="1"/>
</dbReference>
<keyword evidence="3" id="KW-0238">DNA-binding</keyword>
<evidence type="ECO:0000313" key="6">
    <source>
        <dbReference type="EMBL" id="CAB3972933.1"/>
    </source>
</evidence>
<dbReference type="Pfam" id="PF03466">
    <property type="entry name" value="LysR_substrate"/>
    <property type="match status" value="1"/>
</dbReference>
<dbReference type="Gene3D" id="1.10.10.10">
    <property type="entry name" value="Winged helix-like DNA-binding domain superfamily/Winged helix DNA-binding domain"/>
    <property type="match status" value="1"/>
</dbReference>
<evidence type="ECO:0000256" key="2">
    <source>
        <dbReference type="ARBA" id="ARBA00023015"/>
    </source>
</evidence>
<reference evidence="6 7" key="1">
    <citation type="submission" date="2020-04" db="EMBL/GenBank/DDBJ databases">
        <authorList>
            <person name="Depoorter E."/>
        </authorList>
    </citation>
    <scope>NUCLEOTIDE SEQUENCE [LARGE SCALE GENOMIC DNA]</scope>
    <source>
        <strain evidence="6 7">BCC0217</strain>
    </source>
</reference>
<dbReference type="FunFam" id="1.10.10.10:FF:000001">
    <property type="entry name" value="LysR family transcriptional regulator"/>
    <property type="match status" value="1"/>
</dbReference>
<comment type="similarity">
    <text evidence="1">Belongs to the LysR transcriptional regulatory family.</text>
</comment>
<dbReference type="EMBL" id="CABWIL020000036">
    <property type="protein sequence ID" value="CAB3972933.1"/>
    <property type="molecule type" value="Genomic_DNA"/>
</dbReference>